<dbReference type="EMBL" id="PEXI01000094">
    <property type="protein sequence ID" value="PIU24070.1"/>
    <property type="molecule type" value="Genomic_DNA"/>
</dbReference>
<reference evidence="4" key="1">
    <citation type="submission" date="2017-09" db="EMBL/GenBank/DDBJ databases">
        <title>Depth-based differentiation of microbial function through sediment-hosted aquifers and enrichment of novel symbionts in the deep terrestrial subsurface.</title>
        <authorList>
            <person name="Probst A.J."/>
            <person name="Ladd B."/>
            <person name="Jarett J.K."/>
            <person name="Geller-Mcgrath D.E."/>
            <person name="Sieber C.M.K."/>
            <person name="Emerson J.B."/>
            <person name="Anantharaman K."/>
            <person name="Thomas B.C."/>
            <person name="Malmstrom R."/>
            <person name="Stieglmeier M."/>
            <person name="Klingl A."/>
            <person name="Woyke T."/>
            <person name="Ryan C.M."/>
            <person name="Banfield J.F."/>
        </authorList>
    </citation>
    <scope>NUCLEOTIDE SEQUENCE [LARGE SCALE GENOMIC DNA]</scope>
</reference>
<feature type="transmembrane region" description="Helical" evidence="1">
    <location>
        <begin position="16"/>
        <end position="36"/>
    </location>
</feature>
<name>A0A2M6YBL7_9BACT</name>
<dbReference type="Pfam" id="PF26449">
    <property type="entry name" value="DUF8128"/>
    <property type="match status" value="1"/>
</dbReference>
<organism evidence="3 4">
    <name type="scientific">Candidatus Berkelbacteria bacterium CG08_land_8_20_14_0_20_39_8</name>
    <dbReference type="NCBI Taxonomy" id="1974511"/>
    <lineage>
        <taxon>Bacteria</taxon>
        <taxon>Candidatus Berkelbacteria</taxon>
    </lineage>
</organism>
<keyword evidence="1" id="KW-0472">Membrane</keyword>
<evidence type="ECO:0000313" key="3">
    <source>
        <dbReference type="EMBL" id="PIU24070.1"/>
    </source>
</evidence>
<evidence type="ECO:0000313" key="4">
    <source>
        <dbReference type="Proteomes" id="UP000229896"/>
    </source>
</evidence>
<proteinExistence type="predicted"/>
<protein>
    <recommendedName>
        <fullName evidence="2">DUF8128 domain-containing protein</fullName>
    </recommendedName>
</protein>
<evidence type="ECO:0000256" key="1">
    <source>
        <dbReference type="SAM" id="Phobius"/>
    </source>
</evidence>
<dbReference type="PANTHER" id="PTHR30121:SF6">
    <property type="entry name" value="SLR6007 PROTEIN"/>
    <property type="match status" value="1"/>
</dbReference>
<dbReference type="CDD" id="cd01127">
    <property type="entry name" value="TrwB_TraG_TraD_VirD4"/>
    <property type="match status" value="1"/>
</dbReference>
<dbReference type="Gene3D" id="3.40.50.300">
    <property type="entry name" value="P-loop containing nucleotide triphosphate hydrolases"/>
    <property type="match status" value="2"/>
</dbReference>
<dbReference type="Proteomes" id="UP000229896">
    <property type="component" value="Unassembled WGS sequence"/>
</dbReference>
<dbReference type="SUPFAM" id="SSF52540">
    <property type="entry name" value="P-loop containing nucleoside triphosphate hydrolases"/>
    <property type="match status" value="1"/>
</dbReference>
<gene>
    <name evidence="3" type="ORF">COT12_02985</name>
</gene>
<comment type="caution">
    <text evidence="3">The sequence shown here is derived from an EMBL/GenBank/DDBJ whole genome shotgun (WGS) entry which is preliminary data.</text>
</comment>
<sequence>MNSYDYNATTSQTNTLIIWILVVVVLSLVVAIYYFVKYLKRVILYYYQLRKTENWTMLKISIPKERFAEENDQRMDFRELAAVIEPFLANIESLFDPDLKRKIAGQDHISLEIISKKGLVYFYIGAPEIFRDSIEKNILAQYPDAIVEVDDNRDYSIFKDMKGEIAAGNLKLIKKFFFPIKTYRYLEYDPLNGIVNTLSKLGSEQNAAVQILIRPTDNSWRFVLEKTVKNIQSGKTGSAYNSSFNQKMGESFFKFLGDVGKSASGKSLIEEDKDKQAQNQFRLNPIQEQQLKLLAEKGAKTGFDTQIRLIAVAPTADKAKDTLKTISSSFSQFYSPDNNGLKFRKSKNLRESVANYIYRIYGREPRVLLNTEEIASIFHLPNRFTEAPNIAWVYSKKESPPPQMPTEGVIVGETNYRGQKQEIRIKDSDRMRHVYMVGKTGVGKTNLYQNMIMQDIVAGKGVAYLDPNGDAVEYILEHMPKERAEDVIIFDPSDTERPMGLNLLEWKTNEQRDFLVQEAIQIFYKLFDPNQTGIVGPQFEHWMRNAALTLMAHPEGGTLVDIPRLFTDPDFEKDRIAYVKDPVVRAFWEKQMTKTSDFHKSEMLNYFTSKFGRFMTNDMMRNIIGQPKSAFDFRQVMDGQKILLCKLSKGLIGEINAFLLGMIIVSKIAIGAFSRQDQPEDERIPFYLYVDEFQNFITDIFATILSESRKYKLALQITNQYIAQLDDRTRDAVIGNAGNLIAFRVGAADAEFLIKEFAPLKIDDLTNIDKYNFYIRELIDNAPMPAFNGQSIAPEANANKKLAEAIRQLSRLKFGNAKETVEEEINERSQIQTIDLPGIGEGNRSGPFG</sequence>
<dbReference type="InterPro" id="IPR027417">
    <property type="entry name" value="P-loop_NTPase"/>
</dbReference>
<feature type="domain" description="DUF8128" evidence="2">
    <location>
        <begin position="102"/>
        <end position="392"/>
    </location>
</feature>
<evidence type="ECO:0000259" key="2">
    <source>
        <dbReference type="Pfam" id="PF26449"/>
    </source>
</evidence>
<dbReference type="PANTHER" id="PTHR30121">
    <property type="entry name" value="UNCHARACTERIZED PROTEIN YJGR-RELATED"/>
    <property type="match status" value="1"/>
</dbReference>
<keyword evidence="1" id="KW-0812">Transmembrane</keyword>
<accession>A0A2M6YBL7</accession>
<dbReference type="InterPro" id="IPR051162">
    <property type="entry name" value="T4SS_component"/>
</dbReference>
<dbReference type="AlphaFoldDB" id="A0A2M6YBL7"/>
<dbReference type="InterPro" id="IPR058441">
    <property type="entry name" value="DUF8128"/>
</dbReference>
<keyword evidence="1" id="KW-1133">Transmembrane helix</keyword>